<organism evidence="1 2">
    <name type="scientific">Diplogelasinospora grovesii</name>
    <dbReference type="NCBI Taxonomy" id="303347"/>
    <lineage>
        <taxon>Eukaryota</taxon>
        <taxon>Fungi</taxon>
        <taxon>Dikarya</taxon>
        <taxon>Ascomycota</taxon>
        <taxon>Pezizomycotina</taxon>
        <taxon>Sordariomycetes</taxon>
        <taxon>Sordariomycetidae</taxon>
        <taxon>Sordariales</taxon>
        <taxon>Diplogelasinosporaceae</taxon>
        <taxon>Diplogelasinospora</taxon>
    </lineage>
</organism>
<reference evidence="2" key="1">
    <citation type="journal article" date="2023" name="Mol. Phylogenet. Evol.">
        <title>Genome-scale phylogeny and comparative genomics of the fungal order Sordariales.</title>
        <authorList>
            <person name="Hensen N."/>
            <person name="Bonometti L."/>
            <person name="Westerberg I."/>
            <person name="Brannstrom I.O."/>
            <person name="Guillou S."/>
            <person name="Cros-Aarteil S."/>
            <person name="Calhoun S."/>
            <person name="Haridas S."/>
            <person name="Kuo A."/>
            <person name="Mondo S."/>
            <person name="Pangilinan J."/>
            <person name="Riley R."/>
            <person name="LaButti K."/>
            <person name="Andreopoulos B."/>
            <person name="Lipzen A."/>
            <person name="Chen C."/>
            <person name="Yan M."/>
            <person name="Daum C."/>
            <person name="Ng V."/>
            <person name="Clum A."/>
            <person name="Steindorff A."/>
            <person name="Ohm R.A."/>
            <person name="Martin F."/>
            <person name="Silar P."/>
            <person name="Natvig D.O."/>
            <person name="Lalanne C."/>
            <person name="Gautier V."/>
            <person name="Ament-Velasquez S.L."/>
            <person name="Kruys A."/>
            <person name="Hutchinson M.I."/>
            <person name="Powell A.J."/>
            <person name="Barry K."/>
            <person name="Miller A.N."/>
            <person name="Grigoriev I.V."/>
            <person name="Debuchy R."/>
            <person name="Gladieux P."/>
            <person name="Hiltunen Thoren M."/>
            <person name="Johannesson H."/>
        </authorList>
    </citation>
    <scope>NUCLEOTIDE SEQUENCE [LARGE SCALE GENOMIC DNA]</scope>
    <source>
        <strain evidence="2">CBS 340.73</strain>
    </source>
</reference>
<dbReference type="AlphaFoldDB" id="A0AAN6N1A0"/>
<proteinExistence type="predicted"/>
<dbReference type="EMBL" id="MU853914">
    <property type="protein sequence ID" value="KAK3935637.1"/>
    <property type="molecule type" value="Genomic_DNA"/>
</dbReference>
<comment type="caution">
    <text evidence="1">The sequence shown here is derived from an EMBL/GenBank/DDBJ whole genome shotgun (WGS) entry which is preliminary data.</text>
</comment>
<accession>A0AAN6N1A0</accession>
<dbReference type="Proteomes" id="UP001303473">
    <property type="component" value="Unassembled WGS sequence"/>
</dbReference>
<gene>
    <name evidence="1" type="ORF">QBC46DRAFT_461975</name>
</gene>
<name>A0AAN6N1A0_9PEZI</name>
<dbReference type="InterPro" id="IPR022698">
    <property type="entry name" value="OrsD"/>
</dbReference>
<evidence type="ECO:0000313" key="2">
    <source>
        <dbReference type="Proteomes" id="UP001303473"/>
    </source>
</evidence>
<protein>
    <submittedName>
        <fullName evidence="1">Uncharacterized protein</fullName>
    </submittedName>
</protein>
<evidence type="ECO:0000313" key="1">
    <source>
        <dbReference type="EMBL" id="KAK3935637.1"/>
    </source>
</evidence>
<sequence>MEPFVHVREYPFVICKTCQFACVTDEVAGHLRRWHDSIQASERAEISQAVQQIPGTIRDQFGLRAFQFPPPSVQPVPFIIPPEPDGLRCAECPFVTRNVRGMQGHCRKAHGWRNEWQKGGNVAIKAKEAREVPWTTGILCQRFFWSRVASGWFEVGRVSEVAAYPAVEASTAVETIEQRVTRVHQAQAARFEAKKKQLVQAGDEKAEPSPWLRRVGWAGHLQGLDQDRLRSSVAAIGEGEPVLQRMWESFRRVMERVRAAAVAGRVGLAVLFEINRKEAHVKPSKPFDSRVEDDTWERYKERTQDWLDAERPPYEFTKQQADLFDRFKETVEEAVEQGADLDQGMVDRLCLDMMVAFLDHPFKDSHYESAIISGLAVMGLRDDGGWARPEDYTPVYSAVIKVARMLVVYQAVLEREDAIAKKEEIMSEEEARAAAPGLFRLVRGKVQRFMTIVTDTSEPAPMDWMFDARTYGMRIRFTTLATGGIDWQGDRITYQRLRFSMGALADMVHELIREMKGVLGALLMVEEDNFNAVPAIDWERFKDDHSEDRVGYSFLQDDRNVWVARGHGWVLGQMLRRADKQAEWVAGAADGAIPYRADAVRGHPFSKLLPTRVHDPTFILAPSSEPMQPMRIA</sequence>
<keyword evidence="2" id="KW-1185">Reference proteome</keyword>
<dbReference type="Pfam" id="PF12013">
    <property type="entry name" value="OrsD"/>
    <property type="match status" value="1"/>
</dbReference>